<keyword evidence="2" id="KW-1185">Reference proteome</keyword>
<evidence type="ECO:0000313" key="3">
    <source>
        <dbReference type="RefSeq" id="XP_032806972.1"/>
    </source>
</evidence>
<dbReference type="RefSeq" id="XP_032806972.1">
    <property type="nucleotide sequence ID" value="XM_032951081.1"/>
</dbReference>
<proteinExistence type="predicted"/>
<dbReference type="GO" id="GO:0042393">
    <property type="term" value="F:histone binding"/>
    <property type="evidence" value="ECO:0007669"/>
    <property type="project" value="InterPro"/>
</dbReference>
<dbReference type="Proteomes" id="UP001318040">
    <property type="component" value="Chromosome 10"/>
</dbReference>
<feature type="region of interest" description="Disordered" evidence="1">
    <location>
        <begin position="121"/>
        <end position="141"/>
    </location>
</feature>
<dbReference type="CTD" id="55355"/>
<reference evidence="3" key="1">
    <citation type="submission" date="2025-08" db="UniProtKB">
        <authorList>
            <consortium name="RefSeq"/>
        </authorList>
    </citation>
    <scope>IDENTIFICATION</scope>
    <source>
        <tissue evidence="3">Sperm</tissue>
    </source>
</reference>
<sequence>MDDSLHRNLQDNERRFRRRLELIFEKYSHPFEDAPIVDLDRMTYVTKFGEKKWNPDDDLEYMMHMAEQSHRKTRSEVFHNEATSIIRNQVLQMQEQNRKAMQGEDKRHAEVENVKQCQHAKEEETLRHSENPGAFDEGNNSFHEKQCLTENGMLEGSLQEQDTSAMSVEMVNLPSTPSMQHTATNHHGGQLLKCVIMEISPEGSHAPINRTGTETSPVFSDEAVPVDVSNTTIGEVYPYMLAKLSKLIAKDSSRHTKQRASHHMWRKNGHFQLAAGRARVARERKRLDAATRNYEKSLVKMWNPAEIDESDVANDCRICGVVGHVKQYIPSDLRGHSCFEKEHFTYGSMDKGCHQHDSGVTAASRPLMNVLRSDQNSPVEANTLQLCSLTFPKSMTASIPRKSIPRECTHHACSHSEQLCRPISESALPSASQSSSKKSSSVNFDQLMLSENNATTVATHSLLKDNDSVGIHEEARSFVPASALSMPNAPESAQGHRALWQLEQESTHRFASDDACVTLTDGRSYAPTLPKNRWLYPNTSVCQANAFPSSDVATETSVPRFVLPQGRNMAAVTNDALLNGVDITEYADGLWSGDEEEGRMHPRLHTREKALMPLSENVIIRYLEEEEKYVHSHPRLERVGSPQDKASRQVPSVNRNRFLYTNGPSKAATPDKRDCGDTGGSQNSASDRKHELLKRFLNPAEQARDHGRSASPSLLRHRSVPLSFPSPRSEHRHSDRAHSVRAEALAHCMSYVQTNAGGYNATRQHSPRGREREFARAARSGLDILTNIECSPVSRRLSLMSLRSPVLACRSPLPRRQSRISDFPLDSLQEIDCDHQMHPCSPIQRSWCPASDPAAITQLAPDLQGLRSPVSTKHRENIHRNLMPRKLSYSNESDSGKDSRSHHLFRSHSKPL</sequence>
<feature type="region of interest" description="Disordered" evidence="1">
    <location>
        <begin position="863"/>
        <end position="912"/>
    </location>
</feature>
<feature type="compositionally biased region" description="Basic and acidic residues" evidence="1">
    <location>
        <begin position="728"/>
        <end position="738"/>
    </location>
</feature>
<feature type="region of interest" description="Disordered" evidence="1">
    <location>
        <begin position="632"/>
        <end position="738"/>
    </location>
</feature>
<dbReference type="Gene3D" id="6.10.250.2320">
    <property type="match status" value="1"/>
</dbReference>
<feature type="compositionally biased region" description="Basic residues" evidence="1">
    <location>
        <begin position="902"/>
        <end position="912"/>
    </location>
</feature>
<organism evidence="2 3">
    <name type="scientific">Petromyzon marinus</name>
    <name type="common">Sea lamprey</name>
    <dbReference type="NCBI Taxonomy" id="7757"/>
    <lineage>
        <taxon>Eukaryota</taxon>
        <taxon>Metazoa</taxon>
        <taxon>Chordata</taxon>
        <taxon>Craniata</taxon>
        <taxon>Vertebrata</taxon>
        <taxon>Cyclostomata</taxon>
        <taxon>Hyperoartia</taxon>
        <taxon>Petromyzontiformes</taxon>
        <taxon>Petromyzontidae</taxon>
        <taxon>Petromyzon</taxon>
    </lineage>
</organism>
<dbReference type="GeneID" id="116940839"/>
<protein>
    <submittedName>
        <fullName evidence="3">Holliday junction recognition protein isoform X1</fullName>
    </submittedName>
</protein>
<dbReference type="KEGG" id="pmrn:116940839"/>
<gene>
    <name evidence="3" type="primary">HJURP</name>
</gene>
<dbReference type="GO" id="GO:0005634">
    <property type="term" value="C:nucleus"/>
    <property type="evidence" value="ECO:0007669"/>
    <property type="project" value="InterPro"/>
</dbReference>
<accession>A0AAJ7SYS4</accession>
<dbReference type="AlphaFoldDB" id="A0AAJ7SYS4"/>
<name>A0AAJ7SYS4_PETMA</name>
<evidence type="ECO:0000313" key="2">
    <source>
        <dbReference type="Proteomes" id="UP001318040"/>
    </source>
</evidence>
<feature type="compositionally biased region" description="Basic and acidic residues" evidence="1">
    <location>
        <begin position="121"/>
        <end position="130"/>
    </location>
</feature>
<evidence type="ECO:0000256" key="1">
    <source>
        <dbReference type="SAM" id="MobiDB-lite"/>
    </source>
</evidence>